<reference evidence="18" key="1">
    <citation type="journal article" date="2020" name="bioRxiv">
        <title>Whole genome comparisons of ergot fungi reveals the divergence and evolution of species within the genus Claviceps are the result of varying mechanisms driving genome evolution and host range expansion.</title>
        <authorList>
            <person name="Wyka S.A."/>
            <person name="Mondo S.J."/>
            <person name="Liu M."/>
            <person name="Dettman J."/>
            <person name="Nalam V."/>
            <person name="Broders K.D."/>
        </authorList>
    </citation>
    <scope>NUCLEOTIDE SEQUENCE</scope>
    <source>
        <strain evidence="18">CCC 1102</strain>
    </source>
</reference>
<sequence>MPLMELSQIVQSIASSFNISQLPACALSCISSRCDVNNATCICAHNSYRSDMTGCMFQSCGLPDAMFSRNLTSIICNEPIRDRRAQFKFTNYLLGGIVILTVITRLVFKRFYSSTRRFGTEDWTIMVATVITVVSSMVQTYFLMPSGLGRDIWTLSIPHLVRFGQYFYMMEILYFVLITLVKICLSLFYLNIFPGRGIRKLLWITVGFHVAFGLTFILKTTLQCRPVEYNWTRFDGNPETPGQCIDIHASGWANGILGVVADIWLIALPLTQLQKLRLHWKKKVGAAVMFMTGGIVTIISILRLKSFSHFANSYNPTWDNWNIVFWSTIEVCIGLICCCLPTLRLLLVKLYPRVFETKMSRSHNSGTTSSSNAFKSINHTRFSQTAEYDEINEEGQHVRVKNWSLVRDARLSRDIKDDLEAGARTVRIKPLQRMPSEEECFELTTTQEDARTKGTGTVGKSGVTSWGSERRG</sequence>
<accession>A0A9P7MVJ1</accession>
<evidence type="ECO:0000256" key="2">
    <source>
        <dbReference type="ARBA" id="ARBA00004589"/>
    </source>
</evidence>
<evidence type="ECO:0000256" key="14">
    <source>
        <dbReference type="SAM" id="MobiDB-lite"/>
    </source>
</evidence>
<gene>
    <name evidence="18" type="ORF">E4U56_007718</name>
</gene>
<dbReference type="AlphaFoldDB" id="A0A9P7MVJ1"/>
<evidence type="ECO:0000256" key="10">
    <source>
        <dbReference type="ARBA" id="ARBA00023136"/>
    </source>
</evidence>
<feature type="transmembrane region" description="Helical" evidence="15">
    <location>
        <begin position="201"/>
        <end position="218"/>
    </location>
</feature>
<feature type="compositionally biased region" description="Low complexity" evidence="14">
    <location>
        <begin position="453"/>
        <end position="465"/>
    </location>
</feature>
<evidence type="ECO:0000313" key="18">
    <source>
        <dbReference type="EMBL" id="KAG5970388.1"/>
    </source>
</evidence>
<dbReference type="Proteomes" id="UP000784919">
    <property type="component" value="Unassembled WGS sequence"/>
</dbReference>
<feature type="transmembrane region" description="Helical" evidence="15">
    <location>
        <begin position="323"/>
        <end position="347"/>
    </location>
</feature>
<keyword evidence="6" id="KW-0325">Glycoprotein</keyword>
<organism evidence="18 19">
    <name type="scientific">Claviceps arundinis</name>
    <dbReference type="NCBI Taxonomy" id="1623583"/>
    <lineage>
        <taxon>Eukaryota</taxon>
        <taxon>Fungi</taxon>
        <taxon>Dikarya</taxon>
        <taxon>Ascomycota</taxon>
        <taxon>Pezizomycotina</taxon>
        <taxon>Sordariomycetes</taxon>
        <taxon>Hypocreomycetidae</taxon>
        <taxon>Hypocreales</taxon>
        <taxon>Clavicipitaceae</taxon>
        <taxon>Claviceps</taxon>
    </lineage>
</organism>
<dbReference type="GO" id="GO:0005576">
    <property type="term" value="C:extracellular region"/>
    <property type="evidence" value="ECO:0007669"/>
    <property type="project" value="UniProtKB-SubCell"/>
</dbReference>
<dbReference type="InterPro" id="IPR008427">
    <property type="entry name" value="Extracellular_membr_CFEM_dom"/>
</dbReference>
<keyword evidence="12" id="KW-0449">Lipoprotein</keyword>
<evidence type="ECO:0000256" key="3">
    <source>
        <dbReference type="ARBA" id="ARBA00004613"/>
    </source>
</evidence>
<evidence type="ECO:0000259" key="17">
    <source>
        <dbReference type="Pfam" id="PF20684"/>
    </source>
</evidence>
<evidence type="ECO:0000256" key="12">
    <source>
        <dbReference type="ARBA" id="ARBA00023288"/>
    </source>
</evidence>
<comment type="caution">
    <text evidence="18">The sequence shown here is derived from an EMBL/GenBank/DDBJ whole genome shotgun (WGS) entry which is preliminary data.</text>
</comment>
<feature type="transmembrane region" description="Helical" evidence="15">
    <location>
        <begin position="89"/>
        <end position="108"/>
    </location>
</feature>
<comment type="subcellular location">
    <subcellularLocation>
        <location evidence="2">Membrane</location>
        <topology evidence="2">Lipid-anchor</topology>
        <topology evidence="2">GPI-anchor</topology>
    </subcellularLocation>
    <subcellularLocation>
        <location evidence="1">Membrane</location>
        <topology evidence="1">Multi-pass membrane protein</topology>
    </subcellularLocation>
    <subcellularLocation>
        <location evidence="3">Secreted</location>
    </subcellularLocation>
</comment>
<evidence type="ECO:0000256" key="8">
    <source>
        <dbReference type="ARBA" id="ARBA00022729"/>
    </source>
</evidence>
<comment type="similarity">
    <text evidence="13">Belongs to the SAT4 family.</text>
</comment>
<dbReference type="OrthoDB" id="2496787at2759"/>
<feature type="transmembrane region" description="Helical" evidence="15">
    <location>
        <begin position="165"/>
        <end position="189"/>
    </location>
</feature>
<feature type="domain" description="CFEM" evidence="16">
    <location>
        <begin position="19"/>
        <end position="77"/>
    </location>
</feature>
<evidence type="ECO:0000313" key="19">
    <source>
        <dbReference type="Proteomes" id="UP000784919"/>
    </source>
</evidence>
<evidence type="ECO:0008006" key="20">
    <source>
        <dbReference type="Google" id="ProtNLM"/>
    </source>
</evidence>
<evidence type="ECO:0000256" key="13">
    <source>
        <dbReference type="ARBA" id="ARBA00038359"/>
    </source>
</evidence>
<keyword evidence="8" id="KW-0732">Signal</keyword>
<dbReference type="InterPro" id="IPR049326">
    <property type="entry name" value="Rhodopsin_dom_fungi"/>
</dbReference>
<evidence type="ECO:0000256" key="11">
    <source>
        <dbReference type="ARBA" id="ARBA00023157"/>
    </source>
</evidence>
<keyword evidence="9 15" id="KW-1133">Transmembrane helix</keyword>
<comment type="similarity">
    <text evidence="4">Belongs to the RBT5 family.</text>
</comment>
<feature type="transmembrane region" description="Helical" evidence="15">
    <location>
        <begin position="123"/>
        <end position="144"/>
    </location>
</feature>
<feature type="transmembrane region" description="Helical" evidence="15">
    <location>
        <begin position="284"/>
        <end position="303"/>
    </location>
</feature>
<protein>
    <recommendedName>
        <fullName evidence="20">Extracellular membrane protein CFEM domain-containing protein</fullName>
    </recommendedName>
</protein>
<evidence type="ECO:0000256" key="9">
    <source>
        <dbReference type="ARBA" id="ARBA00022989"/>
    </source>
</evidence>
<feature type="domain" description="Rhodopsin" evidence="17">
    <location>
        <begin position="113"/>
        <end position="348"/>
    </location>
</feature>
<keyword evidence="10 15" id="KW-0472">Membrane</keyword>
<keyword evidence="5" id="KW-0964">Secreted</keyword>
<evidence type="ECO:0000256" key="7">
    <source>
        <dbReference type="ARBA" id="ARBA00022692"/>
    </source>
</evidence>
<keyword evidence="7 15" id="KW-0812">Transmembrane</keyword>
<keyword evidence="6" id="KW-0336">GPI-anchor</keyword>
<dbReference type="EMBL" id="SRPS01000079">
    <property type="protein sequence ID" value="KAG5970388.1"/>
    <property type="molecule type" value="Genomic_DNA"/>
</dbReference>
<dbReference type="InterPro" id="IPR052337">
    <property type="entry name" value="SAT4-like"/>
</dbReference>
<dbReference type="Pfam" id="PF05730">
    <property type="entry name" value="CFEM"/>
    <property type="match status" value="1"/>
</dbReference>
<keyword evidence="11" id="KW-1015">Disulfide bond</keyword>
<dbReference type="GO" id="GO:0098552">
    <property type="term" value="C:side of membrane"/>
    <property type="evidence" value="ECO:0007669"/>
    <property type="project" value="UniProtKB-KW"/>
</dbReference>
<name>A0A9P7MVJ1_9HYPO</name>
<evidence type="ECO:0000256" key="1">
    <source>
        <dbReference type="ARBA" id="ARBA00004141"/>
    </source>
</evidence>
<dbReference type="Pfam" id="PF20684">
    <property type="entry name" value="Fung_rhodopsin"/>
    <property type="match status" value="1"/>
</dbReference>
<evidence type="ECO:0000256" key="15">
    <source>
        <dbReference type="SAM" id="Phobius"/>
    </source>
</evidence>
<evidence type="ECO:0000259" key="16">
    <source>
        <dbReference type="Pfam" id="PF05730"/>
    </source>
</evidence>
<proteinExistence type="inferred from homology"/>
<dbReference type="PANTHER" id="PTHR33048:SF143">
    <property type="entry name" value="EXTRACELLULAR MEMBRANE PROTEIN CFEM DOMAIN-CONTAINING PROTEIN-RELATED"/>
    <property type="match status" value="1"/>
</dbReference>
<evidence type="ECO:0000256" key="6">
    <source>
        <dbReference type="ARBA" id="ARBA00022622"/>
    </source>
</evidence>
<feature type="region of interest" description="Disordered" evidence="14">
    <location>
        <begin position="442"/>
        <end position="472"/>
    </location>
</feature>
<evidence type="ECO:0000256" key="5">
    <source>
        <dbReference type="ARBA" id="ARBA00022525"/>
    </source>
</evidence>
<evidence type="ECO:0000256" key="4">
    <source>
        <dbReference type="ARBA" id="ARBA00010031"/>
    </source>
</evidence>
<dbReference type="PANTHER" id="PTHR33048">
    <property type="entry name" value="PTH11-LIKE INTEGRAL MEMBRANE PROTEIN (AFU_ORTHOLOGUE AFUA_5G11245)"/>
    <property type="match status" value="1"/>
</dbReference>